<dbReference type="AlphaFoldDB" id="A0A8J7DMT7"/>
<dbReference type="Proteomes" id="UP000636505">
    <property type="component" value="Unassembled WGS sequence"/>
</dbReference>
<comment type="caution">
    <text evidence="1">The sequence shown here is derived from an EMBL/GenBank/DDBJ whole genome shotgun (WGS) entry which is preliminary data.</text>
</comment>
<reference evidence="1" key="1">
    <citation type="submission" date="2020-10" db="EMBL/GenBank/DDBJ databases">
        <authorList>
            <person name="Castelo-Branco R."/>
            <person name="Eusebio N."/>
            <person name="Adriana R."/>
            <person name="Vieira A."/>
            <person name="Brugerolle De Fraissinette N."/>
            <person name="Rezende De Castro R."/>
            <person name="Schneider M.P."/>
            <person name="Vasconcelos V."/>
            <person name="Leao P.N."/>
        </authorList>
    </citation>
    <scope>NUCLEOTIDE SEQUENCE</scope>
    <source>
        <strain evidence="1">LEGE 07310</strain>
    </source>
</reference>
<gene>
    <name evidence="1" type="ORF">IQ241_08245</name>
</gene>
<evidence type="ECO:0000313" key="1">
    <source>
        <dbReference type="EMBL" id="MBE9077285.1"/>
    </source>
</evidence>
<dbReference type="EMBL" id="JADEXG010000014">
    <property type="protein sequence ID" value="MBE9077285.1"/>
    <property type="molecule type" value="Genomic_DNA"/>
</dbReference>
<proteinExistence type="predicted"/>
<sequence length="79" mass="9157">MAIAQVTLTESQSQAIQALSQSKGKTPEDILHEAIEQFLARHKIENRLVALRQARGIWQGRRDLPDFAELRSEWNRFEK</sequence>
<keyword evidence="2" id="KW-1185">Reference proteome</keyword>
<evidence type="ECO:0000313" key="2">
    <source>
        <dbReference type="Proteomes" id="UP000636505"/>
    </source>
</evidence>
<accession>A0A8J7DMT7</accession>
<protein>
    <submittedName>
        <fullName evidence="1">CopG family transcriptional regulator</fullName>
    </submittedName>
</protein>
<organism evidence="1 2">
    <name type="scientific">Vasconcelosia minhoensis LEGE 07310</name>
    <dbReference type="NCBI Taxonomy" id="915328"/>
    <lineage>
        <taxon>Bacteria</taxon>
        <taxon>Bacillati</taxon>
        <taxon>Cyanobacteriota</taxon>
        <taxon>Cyanophyceae</taxon>
        <taxon>Nodosilineales</taxon>
        <taxon>Cymatolegaceae</taxon>
        <taxon>Vasconcelosia</taxon>
        <taxon>Vasconcelosia minhoensis</taxon>
    </lineage>
</organism>
<name>A0A8J7DMT7_9CYAN</name>